<evidence type="ECO:0000256" key="1">
    <source>
        <dbReference type="SAM" id="MobiDB-lite"/>
    </source>
</evidence>
<reference evidence="3" key="1">
    <citation type="submission" date="2021-01" db="UniProtKB">
        <authorList>
            <consortium name="EnsemblPlants"/>
        </authorList>
    </citation>
    <scope>IDENTIFICATION</scope>
</reference>
<organism evidence="3 4">
    <name type="scientific">Kalanchoe fedtschenkoi</name>
    <name type="common">Lavender scallops</name>
    <name type="synonym">South American air plant</name>
    <dbReference type="NCBI Taxonomy" id="63787"/>
    <lineage>
        <taxon>Eukaryota</taxon>
        <taxon>Viridiplantae</taxon>
        <taxon>Streptophyta</taxon>
        <taxon>Embryophyta</taxon>
        <taxon>Tracheophyta</taxon>
        <taxon>Spermatophyta</taxon>
        <taxon>Magnoliopsida</taxon>
        <taxon>eudicotyledons</taxon>
        <taxon>Gunneridae</taxon>
        <taxon>Pentapetalae</taxon>
        <taxon>Saxifragales</taxon>
        <taxon>Crassulaceae</taxon>
        <taxon>Kalanchoe</taxon>
    </lineage>
</organism>
<evidence type="ECO:0000256" key="2">
    <source>
        <dbReference type="SAM" id="SignalP"/>
    </source>
</evidence>
<dbReference type="EnsemblPlants" id="Kaladp0021s0101.1.v1.1">
    <property type="protein sequence ID" value="Kaladp0021s0101.1.v1.1.CDS.1"/>
    <property type="gene ID" value="Kaladp0021s0101.v1.1"/>
</dbReference>
<evidence type="ECO:0000313" key="3">
    <source>
        <dbReference type="EnsemblPlants" id="Kaladp0021s0101.1.v1.1.CDS.1"/>
    </source>
</evidence>
<keyword evidence="2" id="KW-0732">Signal</keyword>
<dbReference type="Proteomes" id="UP000594263">
    <property type="component" value="Unplaced"/>
</dbReference>
<feature type="compositionally biased region" description="Low complexity" evidence="1">
    <location>
        <begin position="56"/>
        <end position="67"/>
    </location>
</feature>
<dbReference type="AlphaFoldDB" id="A0A7N0T4D3"/>
<name>A0A7N0T4D3_KALFE</name>
<dbReference type="Gramene" id="Kaladp0021s0101.1.v1.1">
    <property type="protein sequence ID" value="Kaladp0021s0101.1.v1.1.CDS.1"/>
    <property type="gene ID" value="Kaladp0021s0101.v1.1"/>
</dbReference>
<keyword evidence="4" id="KW-1185">Reference proteome</keyword>
<proteinExistence type="predicted"/>
<feature type="chain" id="PRO_5029727923" evidence="2">
    <location>
        <begin position="40"/>
        <end position="105"/>
    </location>
</feature>
<feature type="region of interest" description="Disordered" evidence="1">
    <location>
        <begin position="38"/>
        <end position="105"/>
    </location>
</feature>
<feature type="signal peptide" evidence="2">
    <location>
        <begin position="1"/>
        <end position="39"/>
    </location>
</feature>
<sequence length="105" mass="11425">MISLKPQQASMASRISLTPLQILLLLAALLAISMPPVQSRKLENRDKPPVPTNIAPPRSSTPSTTPSVLDHHIGRAFPDEKTLWRHEGVPDRSLLRSVPSPGTGH</sequence>
<feature type="compositionally biased region" description="Basic and acidic residues" evidence="1">
    <location>
        <begin position="69"/>
        <end position="94"/>
    </location>
</feature>
<protein>
    <submittedName>
        <fullName evidence="3">Uncharacterized protein</fullName>
    </submittedName>
</protein>
<accession>A0A7N0T4D3</accession>
<evidence type="ECO:0000313" key="4">
    <source>
        <dbReference type="Proteomes" id="UP000594263"/>
    </source>
</evidence>